<dbReference type="AlphaFoldDB" id="A0A5C3KVB7"/>
<feature type="compositionally biased region" description="Low complexity" evidence="4">
    <location>
        <begin position="177"/>
        <end position="187"/>
    </location>
</feature>
<evidence type="ECO:0000256" key="3">
    <source>
        <dbReference type="PROSITE-ProRule" id="PRU00221"/>
    </source>
</evidence>
<evidence type="ECO:0000313" key="5">
    <source>
        <dbReference type="EMBL" id="TFK23803.1"/>
    </source>
</evidence>
<sequence>MTAFTSFGLAAVSMWFASERWAFSRHRGQKWLSDVLTESMDEFIRLPGINLIHKAIEFFGWHLVKLRRLVAELGRSLADLWNSISWTCGAGSTCICGAGGSRLRWGMRRRGDEEDNSNTIGDAENGYGNATMPHGRDRERAFSPEPKSPMRFSGETIVPTAAGSAVVLASQVVTAPVAPTPVNSPTSLTGDRAPTPAGDGLTTMAPVVPAVPSPPTRGKLLWENAVRTIKIHQQASAATSGDAGGPSGSGGSSFPFGIGAASALNNANKASDANAPDPKTPTRKSTMPAAPEPIAVAKSRIASLVPKLAGMEATQDISAHTALVRHIQFSPDGRFLATSGWDRTSVIFRVGDPFVSHKTLPHTQGFVGQVAWSPTGNILLTKFPRGIKIWAVDASSPDLLPFDPAKICTKLINDRNVAVETLTWMPDGQSFLSVEESTVTKLNLQGRVVDQYDFGRIKLHDVAVTPDSLRLVGVGPLLESPTGLQPSKSRVEKRLVVFNLETKQVESQVPVLNDVRDITIAQNIRDDWIALVSYENKAPPQLWKIELVRDRENGTGTIARLTLRHTYMPKISVDFAGPSYFGGKNNELVLCPGK</sequence>
<dbReference type="Pfam" id="PF00400">
    <property type="entry name" value="WD40"/>
    <property type="match status" value="1"/>
</dbReference>
<dbReference type="STRING" id="230819.A0A5C3KVB7"/>
<dbReference type="SMART" id="SM00320">
    <property type="entry name" value="WD40"/>
    <property type="match status" value="2"/>
</dbReference>
<dbReference type="SUPFAM" id="SSF50960">
    <property type="entry name" value="TolB, C-terminal domain"/>
    <property type="match status" value="1"/>
</dbReference>
<dbReference type="InterPro" id="IPR001680">
    <property type="entry name" value="WD40_rpt"/>
</dbReference>
<evidence type="ECO:0000313" key="6">
    <source>
        <dbReference type="Proteomes" id="UP000307440"/>
    </source>
</evidence>
<keyword evidence="2" id="KW-0677">Repeat</keyword>
<dbReference type="EMBL" id="ML210212">
    <property type="protein sequence ID" value="TFK23803.1"/>
    <property type="molecule type" value="Genomic_DNA"/>
</dbReference>
<feature type="region of interest" description="Disordered" evidence="4">
    <location>
        <begin position="268"/>
        <end position="292"/>
    </location>
</feature>
<dbReference type="InterPro" id="IPR051350">
    <property type="entry name" value="WD_repeat-ST_regulator"/>
</dbReference>
<feature type="non-terminal residue" evidence="5">
    <location>
        <position position="594"/>
    </location>
</feature>
<evidence type="ECO:0000256" key="1">
    <source>
        <dbReference type="ARBA" id="ARBA00022574"/>
    </source>
</evidence>
<feature type="repeat" description="WD" evidence="3">
    <location>
        <begin position="317"/>
        <end position="350"/>
    </location>
</feature>
<protein>
    <submittedName>
        <fullName evidence="5">Uncharacterized protein</fullName>
    </submittedName>
</protein>
<keyword evidence="6" id="KW-1185">Reference proteome</keyword>
<dbReference type="Proteomes" id="UP000307440">
    <property type="component" value="Unassembled WGS sequence"/>
</dbReference>
<keyword evidence="1 3" id="KW-0853">WD repeat</keyword>
<dbReference type="OrthoDB" id="972532at2759"/>
<evidence type="ECO:0000256" key="2">
    <source>
        <dbReference type="ARBA" id="ARBA00022737"/>
    </source>
</evidence>
<feature type="region of interest" description="Disordered" evidence="4">
    <location>
        <begin position="110"/>
        <end position="150"/>
    </location>
</feature>
<dbReference type="GO" id="GO:0034657">
    <property type="term" value="C:GID complex"/>
    <property type="evidence" value="ECO:0007669"/>
    <property type="project" value="TreeGrafter"/>
</dbReference>
<dbReference type="InterPro" id="IPR015943">
    <property type="entry name" value="WD40/YVTN_repeat-like_dom_sf"/>
</dbReference>
<proteinExistence type="predicted"/>
<reference evidence="5 6" key="1">
    <citation type="journal article" date="2019" name="Nat. Ecol. Evol.">
        <title>Megaphylogeny resolves global patterns of mushroom evolution.</title>
        <authorList>
            <person name="Varga T."/>
            <person name="Krizsan K."/>
            <person name="Foldi C."/>
            <person name="Dima B."/>
            <person name="Sanchez-Garcia M."/>
            <person name="Sanchez-Ramirez S."/>
            <person name="Szollosi G.J."/>
            <person name="Szarkandi J.G."/>
            <person name="Papp V."/>
            <person name="Albert L."/>
            <person name="Andreopoulos W."/>
            <person name="Angelini C."/>
            <person name="Antonin V."/>
            <person name="Barry K.W."/>
            <person name="Bougher N.L."/>
            <person name="Buchanan P."/>
            <person name="Buyck B."/>
            <person name="Bense V."/>
            <person name="Catcheside P."/>
            <person name="Chovatia M."/>
            <person name="Cooper J."/>
            <person name="Damon W."/>
            <person name="Desjardin D."/>
            <person name="Finy P."/>
            <person name="Geml J."/>
            <person name="Haridas S."/>
            <person name="Hughes K."/>
            <person name="Justo A."/>
            <person name="Karasinski D."/>
            <person name="Kautmanova I."/>
            <person name="Kiss B."/>
            <person name="Kocsube S."/>
            <person name="Kotiranta H."/>
            <person name="LaButti K.M."/>
            <person name="Lechner B.E."/>
            <person name="Liimatainen K."/>
            <person name="Lipzen A."/>
            <person name="Lukacs Z."/>
            <person name="Mihaltcheva S."/>
            <person name="Morgado L.N."/>
            <person name="Niskanen T."/>
            <person name="Noordeloos M.E."/>
            <person name="Ohm R.A."/>
            <person name="Ortiz-Santana B."/>
            <person name="Ovrebo C."/>
            <person name="Racz N."/>
            <person name="Riley R."/>
            <person name="Savchenko A."/>
            <person name="Shiryaev A."/>
            <person name="Soop K."/>
            <person name="Spirin V."/>
            <person name="Szebenyi C."/>
            <person name="Tomsovsky M."/>
            <person name="Tulloss R.E."/>
            <person name="Uehling J."/>
            <person name="Grigoriev I.V."/>
            <person name="Vagvolgyi C."/>
            <person name="Papp T."/>
            <person name="Martin F.M."/>
            <person name="Miettinen O."/>
            <person name="Hibbett D.S."/>
            <person name="Nagy L.G."/>
        </authorList>
    </citation>
    <scope>NUCLEOTIDE SEQUENCE [LARGE SCALE GENOMIC DNA]</scope>
    <source>
        <strain evidence="5 6">CBS 121175</strain>
    </source>
</reference>
<name>A0A5C3KVB7_COPMA</name>
<evidence type="ECO:0000256" key="4">
    <source>
        <dbReference type="SAM" id="MobiDB-lite"/>
    </source>
</evidence>
<gene>
    <name evidence="5" type="ORF">FA15DRAFT_705179</name>
</gene>
<dbReference type="PANTHER" id="PTHR22838:SF0">
    <property type="entry name" value="WD REPEAT-CONTAINING PROTEIN 26"/>
    <property type="match status" value="1"/>
</dbReference>
<dbReference type="Gene3D" id="2.130.10.10">
    <property type="entry name" value="YVTN repeat-like/Quinoprotein amine dehydrogenase"/>
    <property type="match status" value="1"/>
</dbReference>
<accession>A0A5C3KVB7</accession>
<dbReference type="GO" id="GO:0043161">
    <property type="term" value="P:proteasome-mediated ubiquitin-dependent protein catabolic process"/>
    <property type="evidence" value="ECO:0007669"/>
    <property type="project" value="TreeGrafter"/>
</dbReference>
<dbReference type="PANTHER" id="PTHR22838">
    <property type="entry name" value="WD REPEAT PROTEIN 26-RELATED"/>
    <property type="match status" value="1"/>
</dbReference>
<dbReference type="PROSITE" id="PS50082">
    <property type="entry name" value="WD_REPEATS_2"/>
    <property type="match status" value="1"/>
</dbReference>
<feature type="region of interest" description="Disordered" evidence="4">
    <location>
        <begin position="177"/>
        <end position="197"/>
    </location>
</feature>
<organism evidence="5 6">
    <name type="scientific">Coprinopsis marcescibilis</name>
    <name type="common">Agaric fungus</name>
    <name type="synonym">Psathyrella marcescibilis</name>
    <dbReference type="NCBI Taxonomy" id="230819"/>
    <lineage>
        <taxon>Eukaryota</taxon>
        <taxon>Fungi</taxon>
        <taxon>Dikarya</taxon>
        <taxon>Basidiomycota</taxon>
        <taxon>Agaricomycotina</taxon>
        <taxon>Agaricomycetes</taxon>
        <taxon>Agaricomycetidae</taxon>
        <taxon>Agaricales</taxon>
        <taxon>Agaricineae</taxon>
        <taxon>Psathyrellaceae</taxon>
        <taxon>Coprinopsis</taxon>
    </lineage>
</organism>